<dbReference type="PANTHER" id="PTHR36344">
    <property type="entry name" value="RX N-TERMINAL DOMAIN-CONTAINING PROTEIN"/>
    <property type="match status" value="1"/>
</dbReference>
<accession>A0AAN9KYX1</accession>
<keyword evidence="3" id="KW-1185">Reference proteome</keyword>
<dbReference type="AlphaFoldDB" id="A0AAN9KYX1"/>
<sequence>MRKIQQAIQNRRRTLHFFLRNIRAVDSAAADERIRTSAANIRNFELRLEVLRKEQLELISEAVSRLSHSVTGRED</sequence>
<evidence type="ECO:0000313" key="2">
    <source>
        <dbReference type="EMBL" id="KAK7326232.1"/>
    </source>
</evidence>
<evidence type="ECO:0000313" key="3">
    <source>
        <dbReference type="Proteomes" id="UP001374584"/>
    </source>
</evidence>
<comment type="caution">
    <text evidence="2">The sequence shown here is derived from an EMBL/GenBank/DDBJ whole genome shotgun (WGS) entry which is preliminary data.</text>
</comment>
<organism evidence="2 3">
    <name type="scientific">Phaseolus coccineus</name>
    <name type="common">Scarlet runner bean</name>
    <name type="synonym">Phaseolus multiflorus</name>
    <dbReference type="NCBI Taxonomy" id="3886"/>
    <lineage>
        <taxon>Eukaryota</taxon>
        <taxon>Viridiplantae</taxon>
        <taxon>Streptophyta</taxon>
        <taxon>Embryophyta</taxon>
        <taxon>Tracheophyta</taxon>
        <taxon>Spermatophyta</taxon>
        <taxon>Magnoliopsida</taxon>
        <taxon>eudicotyledons</taxon>
        <taxon>Gunneridae</taxon>
        <taxon>Pentapetalae</taxon>
        <taxon>rosids</taxon>
        <taxon>fabids</taxon>
        <taxon>Fabales</taxon>
        <taxon>Fabaceae</taxon>
        <taxon>Papilionoideae</taxon>
        <taxon>50 kb inversion clade</taxon>
        <taxon>NPAAA clade</taxon>
        <taxon>indigoferoid/millettioid clade</taxon>
        <taxon>Phaseoleae</taxon>
        <taxon>Phaseolus</taxon>
    </lineage>
</organism>
<proteinExistence type="predicted"/>
<protein>
    <submittedName>
        <fullName evidence="2">Uncharacterized protein</fullName>
    </submittedName>
</protein>
<dbReference type="PANTHER" id="PTHR36344:SF2">
    <property type="entry name" value="INTEGRASE CORE DOMAIN CONTAINING PROTEIN"/>
    <property type="match status" value="1"/>
</dbReference>
<dbReference type="EMBL" id="JAYMYR010000071">
    <property type="protein sequence ID" value="KAK7326232.1"/>
    <property type="molecule type" value="Genomic_DNA"/>
</dbReference>
<dbReference type="Proteomes" id="UP001374584">
    <property type="component" value="Unassembled WGS sequence"/>
</dbReference>
<keyword evidence="1" id="KW-0175">Coiled coil</keyword>
<gene>
    <name evidence="2" type="ORF">VNO80_33045</name>
</gene>
<name>A0AAN9KYX1_PHACN</name>
<evidence type="ECO:0000256" key="1">
    <source>
        <dbReference type="SAM" id="Coils"/>
    </source>
</evidence>
<feature type="coiled-coil region" evidence="1">
    <location>
        <begin position="34"/>
        <end position="61"/>
    </location>
</feature>
<reference evidence="2 3" key="1">
    <citation type="submission" date="2024-01" db="EMBL/GenBank/DDBJ databases">
        <title>The genomes of 5 underutilized Papilionoideae crops provide insights into root nodulation and disease resistanc.</title>
        <authorList>
            <person name="Jiang F."/>
        </authorList>
    </citation>
    <scope>NUCLEOTIDE SEQUENCE [LARGE SCALE GENOMIC DNA]</scope>
    <source>
        <strain evidence="2">JINMINGXINNONG_FW02</strain>
        <tissue evidence="2">Leaves</tissue>
    </source>
</reference>